<reference evidence="8" key="1">
    <citation type="journal article" date="2019" name="Int. J. Syst. Evol. Microbiol.">
        <title>The Global Catalogue of Microorganisms (GCM) 10K type strain sequencing project: providing services to taxonomists for standard genome sequencing and annotation.</title>
        <authorList>
            <consortium name="The Broad Institute Genomics Platform"/>
            <consortium name="The Broad Institute Genome Sequencing Center for Infectious Disease"/>
            <person name="Wu L."/>
            <person name="Ma J."/>
        </authorList>
    </citation>
    <scope>NUCLEOTIDE SEQUENCE [LARGE SCALE GENOMIC DNA]</scope>
    <source>
        <strain evidence="8">JCM 17917</strain>
    </source>
</reference>
<accession>A0ABP8FCU2</accession>
<evidence type="ECO:0000313" key="8">
    <source>
        <dbReference type="Proteomes" id="UP001501844"/>
    </source>
</evidence>
<dbReference type="InterPro" id="IPR014284">
    <property type="entry name" value="RNA_pol_sigma-70_dom"/>
</dbReference>
<keyword evidence="3" id="KW-0731">Sigma factor</keyword>
<comment type="similarity">
    <text evidence="1">Belongs to the sigma-70 factor family. ECF subfamily.</text>
</comment>
<evidence type="ECO:0000256" key="4">
    <source>
        <dbReference type="ARBA" id="ARBA00023163"/>
    </source>
</evidence>
<evidence type="ECO:0000256" key="1">
    <source>
        <dbReference type="ARBA" id="ARBA00010641"/>
    </source>
</evidence>
<evidence type="ECO:0000256" key="2">
    <source>
        <dbReference type="ARBA" id="ARBA00023015"/>
    </source>
</evidence>
<evidence type="ECO:0000313" key="7">
    <source>
        <dbReference type="EMBL" id="GAA4300703.1"/>
    </source>
</evidence>
<dbReference type="CDD" id="cd06171">
    <property type="entry name" value="Sigma70_r4"/>
    <property type="match status" value="1"/>
</dbReference>
<dbReference type="InterPro" id="IPR013324">
    <property type="entry name" value="RNA_pol_sigma_r3/r4-like"/>
</dbReference>
<proteinExistence type="inferred from homology"/>
<dbReference type="InterPro" id="IPR013325">
    <property type="entry name" value="RNA_pol_sigma_r2"/>
</dbReference>
<evidence type="ECO:0000259" key="6">
    <source>
        <dbReference type="Pfam" id="PF08281"/>
    </source>
</evidence>
<sequence length="183" mass="20889">MFLETTVKNDSEEVLIERLRAQDQKAIALLYKNYSAALYGVILRIVKVEEVAEDVLQESFVKIWYSFESYDAQKGRLFTWMLNISRNLAIDKIRSKQYRVSSKTDPMEEAATGGMVSSDGIRPDHIGIKEITEKLIPDQKVIIDMMYFGGYTQTEVAETLNIPLGTVKTRARMAIKMLAKLIK</sequence>
<keyword evidence="8" id="KW-1185">Reference proteome</keyword>
<dbReference type="PANTHER" id="PTHR43133">
    <property type="entry name" value="RNA POLYMERASE ECF-TYPE SIGMA FACTO"/>
    <property type="match status" value="1"/>
</dbReference>
<feature type="domain" description="RNA polymerase sigma-70 region 2" evidence="5">
    <location>
        <begin position="30"/>
        <end position="97"/>
    </location>
</feature>
<dbReference type="EMBL" id="BAABGX010000001">
    <property type="protein sequence ID" value="GAA4300703.1"/>
    <property type="molecule type" value="Genomic_DNA"/>
</dbReference>
<dbReference type="InterPro" id="IPR039425">
    <property type="entry name" value="RNA_pol_sigma-70-like"/>
</dbReference>
<evidence type="ECO:0000256" key="3">
    <source>
        <dbReference type="ARBA" id="ARBA00023082"/>
    </source>
</evidence>
<gene>
    <name evidence="7" type="ORF">GCM10023183_11130</name>
</gene>
<dbReference type="Pfam" id="PF04542">
    <property type="entry name" value="Sigma70_r2"/>
    <property type="match status" value="1"/>
</dbReference>
<dbReference type="PANTHER" id="PTHR43133:SF62">
    <property type="entry name" value="RNA POLYMERASE SIGMA FACTOR SIGZ"/>
    <property type="match status" value="1"/>
</dbReference>
<feature type="domain" description="RNA polymerase sigma factor 70 region 4 type 2" evidence="6">
    <location>
        <begin position="130"/>
        <end position="178"/>
    </location>
</feature>
<dbReference type="Pfam" id="PF08281">
    <property type="entry name" value="Sigma70_r4_2"/>
    <property type="match status" value="1"/>
</dbReference>
<dbReference type="SUPFAM" id="SSF88659">
    <property type="entry name" value="Sigma3 and sigma4 domains of RNA polymerase sigma factors"/>
    <property type="match status" value="1"/>
</dbReference>
<protein>
    <submittedName>
        <fullName evidence="7">Sigma-70 family RNA polymerase sigma factor</fullName>
    </submittedName>
</protein>
<dbReference type="SUPFAM" id="SSF88946">
    <property type="entry name" value="Sigma2 domain of RNA polymerase sigma factors"/>
    <property type="match status" value="1"/>
</dbReference>
<keyword evidence="4" id="KW-0804">Transcription</keyword>
<name>A0ABP8FCU2_9BACT</name>
<keyword evidence="2" id="KW-0805">Transcription regulation</keyword>
<dbReference type="Gene3D" id="1.10.1740.10">
    <property type="match status" value="1"/>
</dbReference>
<dbReference type="InterPro" id="IPR007627">
    <property type="entry name" value="RNA_pol_sigma70_r2"/>
</dbReference>
<dbReference type="InterPro" id="IPR013249">
    <property type="entry name" value="RNA_pol_sigma70_r4_t2"/>
</dbReference>
<dbReference type="Gene3D" id="1.10.10.10">
    <property type="entry name" value="Winged helix-like DNA-binding domain superfamily/Winged helix DNA-binding domain"/>
    <property type="match status" value="1"/>
</dbReference>
<dbReference type="NCBIfam" id="TIGR02937">
    <property type="entry name" value="sigma70-ECF"/>
    <property type="match status" value="1"/>
</dbReference>
<dbReference type="Proteomes" id="UP001501844">
    <property type="component" value="Unassembled WGS sequence"/>
</dbReference>
<dbReference type="InterPro" id="IPR036388">
    <property type="entry name" value="WH-like_DNA-bd_sf"/>
</dbReference>
<comment type="caution">
    <text evidence="7">The sequence shown here is derived from an EMBL/GenBank/DDBJ whole genome shotgun (WGS) entry which is preliminary data.</text>
</comment>
<organism evidence="7 8">
    <name type="scientific">Nibribacter koreensis</name>
    <dbReference type="NCBI Taxonomy" id="1084519"/>
    <lineage>
        <taxon>Bacteria</taxon>
        <taxon>Pseudomonadati</taxon>
        <taxon>Bacteroidota</taxon>
        <taxon>Cytophagia</taxon>
        <taxon>Cytophagales</taxon>
        <taxon>Hymenobacteraceae</taxon>
        <taxon>Nibribacter</taxon>
    </lineage>
</organism>
<evidence type="ECO:0000259" key="5">
    <source>
        <dbReference type="Pfam" id="PF04542"/>
    </source>
</evidence>